<protein>
    <submittedName>
        <fullName evidence="2">Uncharacterized protein</fullName>
    </submittedName>
</protein>
<reference evidence="2" key="2">
    <citation type="submission" date="2020-09" db="EMBL/GenBank/DDBJ databases">
        <authorList>
            <person name="Sun Q."/>
            <person name="Ohkuma M."/>
        </authorList>
    </citation>
    <scope>NUCLEOTIDE SEQUENCE</scope>
    <source>
        <strain evidence="2">JCM 4490</strain>
    </source>
</reference>
<keyword evidence="1" id="KW-0472">Membrane</keyword>
<name>A0A918J7U8_9ACTN</name>
<keyword evidence="1" id="KW-1133">Transmembrane helix</keyword>
<dbReference type="AlphaFoldDB" id="A0A918J7U8"/>
<feature type="transmembrane region" description="Helical" evidence="1">
    <location>
        <begin position="160"/>
        <end position="181"/>
    </location>
</feature>
<keyword evidence="1" id="KW-0812">Transmembrane</keyword>
<feature type="transmembrane region" description="Helical" evidence="1">
    <location>
        <begin position="52"/>
        <end position="72"/>
    </location>
</feature>
<accession>A0A918J7U8</accession>
<feature type="transmembrane region" description="Helical" evidence="1">
    <location>
        <begin position="132"/>
        <end position="154"/>
    </location>
</feature>
<keyword evidence="3" id="KW-1185">Reference proteome</keyword>
<dbReference type="Proteomes" id="UP000620224">
    <property type="component" value="Unassembled WGS sequence"/>
</dbReference>
<evidence type="ECO:0000313" key="2">
    <source>
        <dbReference type="EMBL" id="GGW58499.1"/>
    </source>
</evidence>
<gene>
    <name evidence="2" type="ORF">GCM10010503_39460</name>
</gene>
<feature type="transmembrane region" description="Helical" evidence="1">
    <location>
        <begin position="28"/>
        <end position="46"/>
    </location>
</feature>
<sequence length="206" mass="21487">MSFVTTEHFTLQGARAATIAESTSRATLFLGTMSAGMVALGLVATATAIGAAFYTFGLILLSTLSFIGFVTFDRVLQSGIEDLRYARRIERLRSYYLDVAPELADYMASVPPSRRLALQGLHGGGWQVFRTVAGMIGVVTSVLTGSAAGLLAVLASGRSVVVGFAAGGAVGLAVLATLMLYQYRTWGTAGQEPPSGREAGGPQADQ</sequence>
<comment type="caution">
    <text evidence="2">The sequence shown here is derived from an EMBL/GenBank/DDBJ whole genome shotgun (WGS) entry which is preliminary data.</text>
</comment>
<dbReference type="EMBL" id="BMUE01000008">
    <property type="protein sequence ID" value="GGW58499.1"/>
    <property type="molecule type" value="Genomic_DNA"/>
</dbReference>
<dbReference type="RefSeq" id="WP_190016618.1">
    <property type="nucleotide sequence ID" value="NZ_BMUE01000008.1"/>
</dbReference>
<proteinExistence type="predicted"/>
<organism evidence="2 3">
    <name type="scientific">Streptomyces lucensis JCM 4490</name>
    <dbReference type="NCBI Taxonomy" id="1306176"/>
    <lineage>
        <taxon>Bacteria</taxon>
        <taxon>Bacillati</taxon>
        <taxon>Actinomycetota</taxon>
        <taxon>Actinomycetes</taxon>
        <taxon>Kitasatosporales</taxon>
        <taxon>Streptomycetaceae</taxon>
        <taxon>Streptomyces</taxon>
    </lineage>
</organism>
<evidence type="ECO:0000313" key="3">
    <source>
        <dbReference type="Proteomes" id="UP000620224"/>
    </source>
</evidence>
<evidence type="ECO:0000256" key="1">
    <source>
        <dbReference type="SAM" id="Phobius"/>
    </source>
</evidence>
<reference evidence="2" key="1">
    <citation type="journal article" date="2014" name="Int. J. Syst. Evol. Microbiol.">
        <title>Complete genome sequence of Corynebacterium casei LMG S-19264T (=DSM 44701T), isolated from a smear-ripened cheese.</title>
        <authorList>
            <consortium name="US DOE Joint Genome Institute (JGI-PGF)"/>
            <person name="Walter F."/>
            <person name="Albersmeier A."/>
            <person name="Kalinowski J."/>
            <person name="Ruckert C."/>
        </authorList>
    </citation>
    <scope>NUCLEOTIDE SEQUENCE</scope>
    <source>
        <strain evidence="2">JCM 4490</strain>
    </source>
</reference>